<dbReference type="GO" id="GO:0007165">
    <property type="term" value="P:signal transduction"/>
    <property type="evidence" value="ECO:0007669"/>
    <property type="project" value="TreeGrafter"/>
</dbReference>
<evidence type="ECO:0000313" key="6">
    <source>
        <dbReference type="Ensembl" id="ENSPKIP00000008231.1"/>
    </source>
</evidence>
<feature type="signal peptide" evidence="4">
    <location>
        <begin position="1"/>
        <end position="20"/>
    </location>
</feature>
<keyword evidence="4" id="KW-0732">Signal</keyword>
<evidence type="ECO:0000256" key="1">
    <source>
        <dbReference type="ARBA" id="ARBA00004613"/>
    </source>
</evidence>
<keyword evidence="7" id="KW-1185">Reference proteome</keyword>
<dbReference type="RefSeq" id="XP_023671875.1">
    <property type="nucleotide sequence ID" value="XM_023816107.2"/>
</dbReference>
<accession>A0A3B3QS54</accession>
<dbReference type="PROSITE" id="PS51132">
    <property type="entry name" value="OLF"/>
    <property type="match status" value="1"/>
</dbReference>
<evidence type="ECO:0000256" key="3">
    <source>
        <dbReference type="PROSITE-ProRule" id="PRU00446"/>
    </source>
</evidence>
<dbReference type="PANTHER" id="PTHR23192">
    <property type="entry name" value="OLFACTOMEDIN-RELATED"/>
    <property type="match status" value="1"/>
</dbReference>
<dbReference type="GO" id="GO:0005615">
    <property type="term" value="C:extracellular space"/>
    <property type="evidence" value="ECO:0007669"/>
    <property type="project" value="TreeGrafter"/>
</dbReference>
<dbReference type="InterPro" id="IPR003112">
    <property type="entry name" value="Olfac-like_dom"/>
</dbReference>
<reference evidence="6" key="2">
    <citation type="submission" date="2025-09" db="UniProtKB">
        <authorList>
            <consortium name="Ensembl"/>
        </authorList>
    </citation>
    <scope>IDENTIFICATION</scope>
</reference>
<evidence type="ECO:0000256" key="2">
    <source>
        <dbReference type="ARBA" id="ARBA00022525"/>
    </source>
</evidence>
<evidence type="ECO:0000259" key="5">
    <source>
        <dbReference type="PROSITE" id="PS51132"/>
    </source>
</evidence>
<evidence type="ECO:0000313" key="7">
    <source>
        <dbReference type="Proteomes" id="UP000261540"/>
    </source>
</evidence>
<dbReference type="OrthoDB" id="8626508at2759"/>
<feature type="disulfide bond" evidence="3">
    <location>
        <begin position="138"/>
        <end position="320"/>
    </location>
</feature>
<evidence type="ECO:0000256" key="4">
    <source>
        <dbReference type="SAM" id="SignalP"/>
    </source>
</evidence>
<dbReference type="InterPro" id="IPR050605">
    <property type="entry name" value="Olfactomedin-like_domain"/>
</dbReference>
<dbReference type="GeneTree" id="ENSGT00940000160055"/>
<proteinExistence type="predicted"/>
<comment type="subcellular location">
    <subcellularLocation>
        <location evidence="1">Secreted</location>
    </subcellularLocation>
</comment>
<protein>
    <submittedName>
        <fullName evidence="6">Olfactomedin like 1</fullName>
    </submittedName>
</protein>
<dbReference type="Ensembl" id="ENSPKIT00000032305.1">
    <property type="protein sequence ID" value="ENSPKIP00000008231.1"/>
    <property type="gene ID" value="ENSPKIG00000023812.1"/>
</dbReference>
<keyword evidence="3" id="KW-1015">Disulfide bond</keyword>
<dbReference type="SMART" id="SM00284">
    <property type="entry name" value="OLF"/>
    <property type="match status" value="1"/>
</dbReference>
<dbReference type="PANTHER" id="PTHR23192:SF13">
    <property type="entry name" value="OLFACTOMEDIN-LIKE PROTEIN 1"/>
    <property type="match status" value="1"/>
</dbReference>
<feature type="domain" description="Olfactomedin-like" evidence="5">
    <location>
        <begin position="137"/>
        <end position="393"/>
    </location>
</feature>
<sequence>MYRRWVLLAAVLLSLQIGHAQRTTQEMVMMQYFDRRLSELEDRVNRCDQSVQTYEQKLYDISKHLRGHLDGLGVFKAEMKSLIDSVVMRVERTERDIEYMEQQSPLQPCVDVDEAVLEEQVKEAHRETKSKLEQKTDCDVVIKGVKSLKILKRAGEAQGSWMKDPSKGSSKVYFFSGTRNSTFLEFSNLQAFTKQNSTQGALMVQLPFPWQGTGHAVYHGFVYYHKAGTVNEIVKVHIRNGTFSDNMLLPGAGRLPTYSLTPQTIIDLAVDELGLWAIHADPDFGGNLVITKLDRSSLAVEHTWDTECKSRDAEASFLICGTLHVVYNSRSGGRSSVQCMYDIHDTFHSPESPVFFFPKRYSSHSSMRYHPKDKQLYSWDDGYQTIYKVQTKRKNEVAST</sequence>
<dbReference type="Proteomes" id="UP000261540">
    <property type="component" value="Unplaced"/>
</dbReference>
<organism evidence="6 7">
    <name type="scientific">Paramormyrops kingsleyae</name>
    <dbReference type="NCBI Taxonomy" id="1676925"/>
    <lineage>
        <taxon>Eukaryota</taxon>
        <taxon>Metazoa</taxon>
        <taxon>Chordata</taxon>
        <taxon>Craniata</taxon>
        <taxon>Vertebrata</taxon>
        <taxon>Euteleostomi</taxon>
        <taxon>Actinopterygii</taxon>
        <taxon>Neopterygii</taxon>
        <taxon>Teleostei</taxon>
        <taxon>Osteoglossocephala</taxon>
        <taxon>Osteoglossomorpha</taxon>
        <taxon>Osteoglossiformes</taxon>
        <taxon>Mormyridae</taxon>
        <taxon>Paramormyrops</taxon>
    </lineage>
</organism>
<dbReference type="GeneID" id="111846160"/>
<reference evidence="6" key="1">
    <citation type="submission" date="2025-08" db="UniProtKB">
        <authorList>
            <consortium name="Ensembl"/>
        </authorList>
    </citation>
    <scope>IDENTIFICATION</scope>
</reference>
<feature type="chain" id="PRO_5017251302" evidence="4">
    <location>
        <begin position="21"/>
        <end position="400"/>
    </location>
</feature>
<dbReference type="AlphaFoldDB" id="A0A3B3QS54"/>
<name>A0A3B3QS54_9TELE</name>
<dbReference type="Pfam" id="PF02191">
    <property type="entry name" value="OLF"/>
    <property type="match status" value="1"/>
</dbReference>
<keyword evidence="2" id="KW-0964">Secreted</keyword>